<dbReference type="PANTHER" id="PTHR14517:SF11">
    <property type="entry name" value="RIB43A-LIKE WITH COILED-COILS PROTEIN 1"/>
    <property type="match status" value="1"/>
</dbReference>
<evidence type="ECO:0000313" key="13">
    <source>
        <dbReference type="Proteomes" id="UP000710432"/>
    </source>
</evidence>
<organism evidence="12 13">
    <name type="scientific">Microtus ochrogaster</name>
    <name type="common">Prairie vole</name>
    <dbReference type="NCBI Taxonomy" id="79684"/>
    <lineage>
        <taxon>Eukaryota</taxon>
        <taxon>Metazoa</taxon>
        <taxon>Chordata</taxon>
        <taxon>Craniata</taxon>
        <taxon>Vertebrata</taxon>
        <taxon>Euteleostomi</taxon>
        <taxon>Mammalia</taxon>
        <taxon>Eutheria</taxon>
        <taxon>Euarchontoglires</taxon>
        <taxon>Glires</taxon>
        <taxon>Rodentia</taxon>
        <taxon>Myomorpha</taxon>
        <taxon>Muroidea</taxon>
        <taxon>Cricetidae</taxon>
        <taxon>Arvicolinae</taxon>
        <taxon>Microtus</taxon>
    </lineage>
</organism>
<feature type="coiled-coil region" evidence="11">
    <location>
        <begin position="227"/>
        <end position="268"/>
    </location>
</feature>
<evidence type="ECO:0000256" key="8">
    <source>
        <dbReference type="ARBA" id="ARBA00023273"/>
    </source>
</evidence>
<evidence type="ECO:0000256" key="7">
    <source>
        <dbReference type="ARBA" id="ARBA00023212"/>
    </source>
</evidence>
<name>A0A8J6GSS7_MICOH</name>
<dbReference type="Proteomes" id="UP000710432">
    <property type="component" value="Unassembled WGS sequence"/>
</dbReference>
<evidence type="ECO:0000256" key="4">
    <source>
        <dbReference type="ARBA" id="ARBA00022846"/>
    </source>
</evidence>
<dbReference type="InterPro" id="IPR008805">
    <property type="entry name" value="RIB43A"/>
</dbReference>
<comment type="subunit">
    <text evidence="10">Microtubule inner protein component of sperm flagellar doublet microtubules.</text>
</comment>
<comment type="similarity">
    <text evidence="2">Belongs to the RIB43A family.</text>
</comment>
<keyword evidence="3" id="KW-0963">Cytoplasm</keyword>
<evidence type="ECO:0000256" key="3">
    <source>
        <dbReference type="ARBA" id="ARBA00022490"/>
    </source>
</evidence>
<evidence type="ECO:0000256" key="2">
    <source>
        <dbReference type="ARBA" id="ARBA00006875"/>
    </source>
</evidence>
<dbReference type="EMBL" id="JAATJU010020987">
    <property type="protein sequence ID" value="KAH0515118.1"/>
    <property type="molecule type" value="Genomic_DNA"/>
</dbReference>
<dbReference type="Pfam" id="PF05914">
    <property type="entry name" value="RIB43A"/>
    <property type="match status" value="1"/>
</dbReference>
<keyword evidence="5 11" id="KW-0175">Coiled coil</keyword>
<comment type="caution">
    <text evidence="12">The sequence shown here is derived from an EMBL/GenBank/DDBJ whole genome shotgun (WGS) entry which is preliminary data.</text>
</comment>
<protein>
    <recommendedName>
        <fullName evidence="9">RIB43A-like with coiled-coils protein 1</fullName>
    </recommendedName>
</protein>
<accession>A0A8J6GSS7</accession>
<evidence type="ECO:0000256" key="10">
    <source>
        <dbReference type="ARBA" id="ARBA00046435"/>
    </source>
</evidence>
<dbReference type="AlphaFoldDB" id="A0A8J6GSS7"/>
<evidence type="ECO:0000256" key="1">
    <source>
        <dbReference type="ARBA" id="ARBA00004611"/>
    </source>
</evidence>
<evidence type="ECO:0000256" key="6">
    <source>
        <dbReference type="ARBA" id="ARBA00023069"/>
    </source>
</evidence>
<gene>
    <name evidence="12" type="ORF">LTLLF_132045</name>
</gene>
<keyword evidence="4" id="KW-0282">Flagellum</keyword>
<evidence type="ECO:0000256" key="11">
    <source>
        <dbReference type="SAM" id="Coils"/>
    </source>
</evidence>
<proteinExistence type="inferred from homology"/>
<reference evidence="12" key="1">
    <citation type="submission" date="2020-03" db="EMBL/GenBank/DDBJ databases">
        <title>Studies in the Genomics of Life Span.</title>
        <authorList>
            <person name="Glass D."/>
        </authorList>
    </citation>
    <scope>NUCLEOTIDE SEQUENCE</scope>
    <source>
        <strain evidence="12">LTLLF</strain>
        <tissue evidence="12">Muscle</tissue>
    </source>
</reference>
<sequence length="396" mass="46363">MVKDSASIDASFHLSLLQMYKLDLAPDPKEIAAIEARKNREKERQCRFFNVQNRIMGVDVEALNSQVEERKIREAVERSNDMAYDTKHAHYDLVAQMLEKEEAERACRLSKRVQDFREQRQQLKNEHEFDFCDPNQLYELPASYYDRESYFGPASMQYFLGEDLERESRLKMQQEQFRYNLDQQLQEQQAARDEEARAALLSDQLRLAVDTRAAELARLEESCKAAMRTAMANANKAQAAKQALLQRLEQQQQQEANLTEIKKQITSDLLTENPQAAQHPHAPHRVLPYCWKGMTPEQRAAIRKTQEIQRQEKKEQRQAEKSMEAEWGRQTINLAEAALELEEQEKELCAEFRRGLGSFNQELAREQQTQQNYLNSIIYTNQPTAQYFLQFNTTSR</sequence>
<keyword evidence="6" id="KW-0969">Cilium</keyword>
<keyword evidence="8" id="KW-0966">Cell projection</keyword>
<evidence type="ECO:0000313" key="12">
    <source>
        <dbReference type="EMBL" id="KAH0515118.1"/>
    </source>
</evidence>
<keyword evidence="7" id="KW-0206">Cytoskeleton</keyword>
<evidence type="ECO:0000256" key="9">
    <source>
        <dbReference type="ARBA" id="ARBA00041087"/>
    </source>
</evidence>
<dbReference type="PANTHER" id="PTHR14517">
    <property type="entry name" value="RIB43A-RELATED"/>
    <property type="match status" value="1"/>
</dbReference>
<comment type="subcellular location">
    <subcellularLocation>
        <location evidence="1">Cytoplasm</location>
        <location evidence="1">Cytoskeleton</location>
        <location evidence="1">Flagellum axoneme</location>
    </subcellularLocation>
</comment>
<evidence type="ECO:0000256" key="5">
    <source>
        <dbReference type="ARBA" id="ARBA00023054"/>
    </source>
</evidence>